<evidence type="ECO:0000256" key="1">
    <source>
        <dbReference type="ARBA" id="ARBA00005417"/>
    </source>
</evidence>
<dbReference type="SMART" id="SM00382">
    <property type="entry name" value="AAA"/>
    <property type="match status" value="1"/>
</dbReference>
<keyword evidence="4 6" id="KW-0067">ATP-binding</keyword>
<protein>
    <submittedName>
        <fullName evidence="6">ABC transporter ATP-binding protein</fullName>
    </submittedName>
</protein>
<dbReference type="SUPFAM" id="SSF52540">
    <property type="entry name" value="P-loop containing nucleoside triphosphate hydrolases"/>
    <property type="match status" value="1"/>
</dbReference>
<keyword evidence="7" id="KW-1185">Reference proteome</keyword>
<dbReference type="RefSeq" id="WP_215581452.1">
    <property type="nucleotide sequence ID" value="NZ_CP073754.1"/>
</dbReference>
<dbReference type="GO" id="GO:0005524">
    <property type="term" value="F:ATP binding"/>
    <property type="evidence" value="ECO:0007669"/>
    <property type="project" value="UniProtKB-KW"/>
</dbReference>
<dbReference type="CDD" id="cd03230">
    <property type="entry name" value="ABC_DR_subfamily_A"/>
    <property type="match status" value="1"/>
</dbReference>
<dbReference type="PANTHER" id="PTHR43335:SF4">
    <property type="entry name" value="ABC TRANSPORTER, ATP-BINDING PROTEIN"/>
    <property type="match status" value="1"/>
</dbReference>
<comment type="similarity">
    <text evidence="1">Belongs to the ABC transporter superfamily.</text>
</comment>
<sequence>MIETLELTKCYGGFTAVDHVSFRVEPGEVLGFLGPNGAGKSTTMKMLTGFLTPSSGSASVCGFDVQKQALQVKQVVGYLPEGAPSYGEMTPRQFLEFIAAIRGLSGAYRKRRLNDVIGRLELEAVLDQSIDTLSKGFKRRVGLAQAILHDPEVLILDEPTDGLDPNQKHQVRGLINAMARNKVIVISTHILEEVSAVCKRSIIIAGGKLLADATPAELAARSRYHMAVSLTAEDTASARQALSEISGVASIEVDPQDSRLTVFPLPNVEILPAVSAVIDRKNLKVSELQLESGRLDEVFRSITAPYQKEVLL</sequence>
<dbReference type="Gene3D" id="3.40.50.300">
    <property type="entry name" value="P-loop containing nucleotide triphosphate hydrolases"/>
    <property type="match status" value="1"/>
</dbReference>
<evidence type="ECO:0000256" key="2">
    <source>
        <dbReference type="ARBA" id="ARBA00022448"/>
    </source>
</evidence>
<dbReference type="InterPro" id="IPR003439">
    <property type="entry name" value="ABC_transporter-like_ATP-bd"/>
</dbReference>
<evidence type="ECO:0000313" key="6">
    <source>
        <dbReference type="EMBL" id="QWF70365.1"/>
    </source>
</evidence>
<dbReference type="GO" id="GO:0016887">
    <property type="term" value="F:ATP hydrolysis activity"/>
    <property type="evidence" value="ECO:0007669"/>
    <property type="project" value="InterPro"/>
</dbReference>
<reference evidence="6" key="1">
    <citation type="submission" date="2021-04" db="EMBL/GenBank/DDBJ databases">
        <title>Draft genome sequence data of methanotrophic Methylovulum sp. strain S1L and Methylomonas sp. strain S2AM isolated from boreal lake water columns.</title>
        <authorList>
            <person name="Rissanen A.J."/>
            <person name="Mangayil R."/>
            <person name="Svenning M.M."/>
            <person name="Khanongnuch R."/>
        </authorList>
    </citation>
    <scope>NUCLEOTIDE SEQUENCE</scope>
    <source>
        <strain evidence="6">S2AM</strain>
    </source>
</reference>
<name>A0A975MMM6_9GAMM</name>
<dbReference type="Pfam" id="PF00005">
    <property type="entry name" value="ABC_tran"/>
    <property type="match status" value="1"/>
</dbReference>
<dbReference type="AlphaFoldDB" id="A0A975MMM6"/>
<organism evidence="6 7">
    <name type="scientific">Methylomonas paludis</name>
    <dbReference type="NCBI Taxonomy" id="1173101"/>
    <lineage>
        <taxon>Bacteria</taxon>
        <taxon>Pseudomonadati</taxon>
        <taxon>Pseudomonadota</taxon>
        <taxon>Gammaproteobacteria</taxon>
        <taxon>Methylococcales</taxon>
        <taxon>Methylococcaceae</taxon>
        <taxon>Methylomonas</taxon>
    </lineage>
</organism>
<dbReference type="KEGG" id="mpad:KEF85_13625"/>
<evidence type="ECO:0000259" key="5">
    <source>
        <dbReference type="PROSITE" id="PS50893"/>
    </source>
</evidence>
<evidence type="ECO:0000256" key="4">
    <source>
        <dbReference type="ARBA" id="ARBA00022840"/>
    </source>
</evidence>
<dbReference type="EMBL" id="CP073754">
    <property type="protein sequence ID" value="QWF70365.1"/>
    <property type="molecule type" value="Genomic_DNA"/>
</dbReference>
<accession>A0A975MMM6</accession>
<keyword evidence="3" id="KW-0547">Nucleotide-binding</keyword>
<dbReference type="Proteomes" id="UP000676649">
    <property type="component" value="Chromosome"/>
</dbReference>
<dbReference type="InterPro" id="IPR003593">
    <property type="entry name" value="AAA+_ATPase"/>
</dbReference>
<evidence type="ECO:0000256" key="3">
    <source>
        <dbReference type="ARBA" id="ARBA00022741"/>
    </source>
</evidence>
<gene>
    <name evidence="6" type="ORF">KEF85_13625</name>
</gene>
<dbReference type="InterPro" id="IPR027417">
    <property type="entry name" value="P-loop_NTPase"/>
</dbReference>
<proteinExistence type="inferred from homology"/>
<evidence type="ECO:0000313" key="7">
    <source>
        <dbReference type="Proteomes" id="UP000676649"/>
    </source>
</evidence>
<feature type="domain" description="ABC transporter" evidence="5">
    <location>
        <begin position="2"/>
        <end position="231"/>
    </location>
</feature>
<dbReference type="PROSITE" id="PS50893">
    <property type="entry name" value="ABC_TRANSPORTER_2"/>
    <property type="match status" value="1"/>
</dbReference>
<dbReference type="PANTHER" id="PTHR43335">
    <property type="entry name" value="ABC TRANSPORTER, ATP-BINDING PROTEIN"/>
    <property type="match status" value="1"/>
</dbReference>
<keyword evidence="2" id="KW-0813">Transport</keyword>